<reference evidence="2 3" key="1">
    <citation type="journal article" date="2013" name="Genome Announc.">
        <title>Genome Sequence of the Polycyclic Aromatic Hydrocarbon-Degrading Bacterium Strain Marinobacter nanhaiticus D15-8WT.</title>
        <authorList>
            <person name="Cui Z."/>
            <person name="Gao W."/>
            <person name="Li Q."/>
            <person name="Xu G."/>
            <person name="Zheng L."/>
        </authorList>
    </citation>
    <scope>NUCLEOTIDE SEQUENCE [LARGE SCALE GENOMIC DNA]</scope>
    <source>
        <strain evidence="2 3">D15-8W</strain>
    </source>
</reference>
<dbReference type="EMBL" id="APLQ01000011">
    <property type="protein sequence ID" value="ENO16419.1"/>
    <property type="molecule type" value="Genomic_DNA"/>
</dbReference>
<accession>N6W818</accession>
<evidence type="ECO:0000256" key="1">
    <source>
        <dbReference type="SAM" id="SignalP"/>
    </source>
</evidence>
<dbReference type="HOGENOM" id="CLU_058997_5_0_6"/>
<gene>
    <name evidence="2" type="ORF">J057_13731</name>
</gene>
<keyword evidence="1" id="KW-0732">Signal</keyword>
<dbReference type="AlphaFoldDB" id="N6W818"/>
<dbReference type="Proteomes" id="UP000013165">
    <property type="component" value="Unassembled WGS sequence"/>
</dbReference>
<dbReference type="OrthoDB" id="5292716at2"/>
<dbReference type="Pfam" id="PF04338">
    <property type="entry name" value="DUF481"/>
    <property type="match status" value="1"/>
</dbReference>
<organism evidence="2 3">
    <name type="scientific">Marinobacter nanhaiticus D15-8W</name>
    <dbReference type="NCBI Taxonomy" id="626887"/>
    <lineage>
        <taxon>Bacteria</taxon>
        <taxon>Pseudomonadati</taxon>
        <taxon>Pseudomonadota</taxon>
        <taxon>Gammaproteobacteria</taxon>
        <taxon>Pseudomonadales</taxon>
        <taxon>Marinobacteraceae</taxon>
        <taxon>Marinobacter</taxon>
    </lineage>
</organism>
<dbReference type="eggNOG" id="COG3137">
    <property type="taxonomic scope" value="Bacteria"/>
</dbReference>
<dbReference type="STRING" id="626887.J057_13731"/>
<evidence type="ECO:0000313" key="2">
    <source>
        <dbReference type="EMBL" id="ENO16419.1"/>
    </source>
</evidence>
<dbReference type="InterPro" id="IPR007433">
    <property type="entry name" value="DUF481"/>
</dbReference>
<feature type="signal peptide" evidence="1">
    <location>
        <begin position="1"/>
        <end position="25"/>
    </location>
</feature>
<keyword evidence="3" id="KW-1185">Reference proteome</keyword>
<feature type="chain" id="PRO_5004127154" evidence="1">
    <location>
        <begin position="26"/>
        <end position="254"/>
    </location>
</feature>
<protein>
    <submittedName>
        <fullName evidence="2">DUF481 domain-containing protein</fullName>
    </submittedName>
</protein>
<dbReference type="PATRIC" id="fig|626887.3.peg.2749"/>
<sequence>MRVRKTIVLASTLVPSLLAAPLAMAQDEGDAWEGEGELGLLITKGNTEETNFNVRLAVKHEVEKWRNTAAVRSLYSEGEDPDTGEQETTAEKYQGEAETNYKFDERQFWFLRGAYEDDRFSAYDFQSSATTGYGQRVWQDGERSFLDLKAGAGYRYNKLEEPDNGDDVEDGAVARFAGTFNYALSPNSLFIQELGTEVGIEDSNTISESLTAIQADVIGNLSMKVAYRVKHNSSAPAGSESTDTETSLTVLYGF</sequence>
<evidence type="ECO:0000313" key="3">
    <source>
        <dbReference type="Proteomes" id="UP000013165"/>
    </source>
</evidence>
<dbReference type="RefSeq" id="WP_004580704.1">
    <property type="nucleotide sequence ID" value="NZ_AP028878.1"/>
</dbReference>
<proteinExistence type="predicted"/>
<comment type="caution">
    <text evidence="2">The sequence shown here is derived from an EMBL/GenBank/DDBJ whole genome shotgun (WGS) entry which is preliminary data.</text>
</comment>
<name>N6W818_9GAMM</name>